<dbReference type="EMBL" id="JAECVW010000002">
    <property type="protein sequence ID" value="MBH8594719.1"/>
    <property type="molecule type" value="Genomic_DNA"/>
</dbReference>
<dbReference type="AlphaFoldDB" id="A0A8I1DE88"/>
<accession>A0A8I1DE88</accession>
<keyword evidence="2 5" id="KW-0125">Carotenoid biosynthesis</keyword>
<dbReference type="GO" id="GO:0016117">
    <property type="term" value="P:carotenoid biosynthetic process"/>
    <property type="evidence" value="ECO:0007669"/>
    <property type="project" value="UniProtKB-KW"/>
</dbReference>
<dbReference type="Gene3D" id="3.50.50.60">
    <property type="entry name" value="FAD/NAD(P)-binding domain"/>
    <property type="match status" value="2"/>
</dbReference>
<dbReference type="Pfam" id="PF01593">
    <property type="entry name" value="Amino_oxidase"/>
    <property type="match status" value="1"/>
</dbReference>
<sequence length="521" mass="59246">MKKGIVIGGGIAGLVAAIRLAAYGYEITLLEKQKELGGRCRSYQLNAYFFDGEFVPVMMPEVIGEVYREAGEELDPDLRFIPLPVNSRHFFYNKTVIDLSADPDYMMEQLTAFSPEEQNRFFDYLSEAQRMYEVIEDYVIRKPNRSWTDFFRNKAVWHGLKARPFESLDAFHRRYFKDHRLIAMMNRYALYVGSSPYQAPAALAILSYLEMVHGLSYVEGGNRRLVEALVRLAKKVGVMIHTSCEVEEILVKEGQAAGVKAGGEKWEADFVISNVDVQVTKNNFLGRKEDKPERLSSSGILWLLGVKQSYPQLLHHNYFYPDDVGRQYIDIFEQQRWPESPLIYVGNSSVSEPDRAPEGASNLTVMVPVPSGSRENVETYREQLLFLLDKVWGLKDLKDHIETEQIMGPAELEELTNAKGGALNGRAFHGFRSLIRPPMKDKKVRRLYYTGSTTYPGHGGVSASALSGLHVARILRDDHEYLIEMEEKRKAKQLKKEARHASKIKTADKAPVSSQQKGMND</sequence>
<feature type="domain" description="Amine oxidase" evidence="7">
    <location>
        <begin position="11"/>
        <end position="473"/>
    </location>
</feature>
<feature type="region of interest" description="Disordered" evidence="6">
    <location>
        <begin position="491"/>
        <end position="521"/>
    </location>
</feature>
<feature type="compositionally biased region" description="Polar residues" evidence="6">
    <location>
        <begin position="512"/>
        <end position="521"/>
    </location>
</feature>
<evidence type="ECO:0000256" key="3">
    <source>
        <dbReference type="ARBA" id="ARBA00023002"/>
    </source>
</evidence>
<reference evidence="8 9" key="1">
    <citation type="submission" date="2020-12" db="EMBL/GenBank/DDBJ databases">
        <title>WGS of Thermoactinomyces spp.</title>
        <authorList>
            <person name="Cheng K."/>
        </authorList>
    </citation>
    <scope>NUCLEOTIDE SEQUENCE [LARGE SCALE GENOMIC DNA]</scope>
    <source>
        <strain evidence="9">CICC 10671\DSM 43846</strain>
    </source>
</reference>
<protein>
    <submittedName>
        <fullName evidence="8">NAD(P)/FAD-dependent oxidoreductase</fullName>
    </submittedName>
</protein>
<evidence type="ECO:0000256" key="2">
    <source>
        <dbReference type="ARBA" id="ARBA00022746"/>
    </source>
</evidence>
<evidence type="ECO:0000256" key="4">
    <source>
        <dbReference type="ARBA" id="ARBA00038322"/>
    </source>
</evidence>
<dbReference type="PANTHER" id="PTHR43734:SF1">
    <property type="entry name" value="PHYTOENE DESATURASE"/>
    <property type="match status" value="1"/>
</dbReference>
<dbReference type="SUPFAM" id="SSF51905">
    <property type="entry name" value="FAD/NAD(P)-binding domain"/>
    <property type="match status" value="1"/>
</dbReference>
<dbReference type="Proteomes" id="UP000633619">
    <property type="component" value="Unassembled WGS sequence"/>
</dbReference>
<keyword evidence="3 5" id="KW-0560">Oxidoreductase</keyword>
<evidence type="ECO:0000256" key="1">
    <source>
        <dbReference type="ARBA" id="ARBA00004829"/>
    </source>
</evidence>
<comment type="caution">
    <text evidence="8">The sequence shown here is derived from an EMBL/GenBank/DDBJ whole genome shotgun (WGS) entry which is preliminary data.</text>
</comment>
<dbReference type="InterPro" id="IPR002937">
    <property type="entry name" value="Amino_oxidase"/>
</dbReference>
<dbReference type="PANTHER" id="PTHR43734">
    <property type="entry name" value="PHYTOENE DESATURASE"/>
    <property type="match status" value="1"/>
</dbReference>
<proteinExistence type="inferred from homology"/>
<dbReference type="InterPro" id="IPR014105">
    <property type="entry name" value="Carotenoid/retinoid_OxRdtase"/>
</dbReference>
<comment type="pathway">
    <text evidence="1 5">Carotenoid biosynthesis.</text>
</comment>
<organism evidence="8 9">
    <name type="scientific">Thermoactinomyces intermedius</name>
    <dbReference type="NCBI Taxonomy" id="2024"/>
    <lineage>
        <taxon>Bacteria</taxon>
        <taxon>Bacillati</taxon>
        <taxon>Bacillota</taxon>
        <taxon>Bacilli</taxon>
        <taxon>Bacillales</taxon>
        <taxon>Thermoactinomycetaceae</taxon>
        <taxon>Thermoactinomyces</taxon>
    </lineage>
</organism>
<name>A0A8I1DE88_THEIN</name>
<dbReference type="RefSeq" id="WP_181731946.1">
    <property type="nucleotide sequence ID" value="NZ_JACEIR010000004.1"/>
</dbReference>
<evidence type="ECO:0000256" key="6">
    <source>
        <dbReference type="SAM" id="MobiDB-lite"/>
    </source>
</evidence>
<comment type="similarity">
    <text evidence="4">Belongs to the carotenoid/retinoid oxidoreductase family. CrtN subfamily.</text>
</comment>
<evidence type="ECO:0000313" key="8">
    <source>
        <dbReference type="EMBL" id="MBH8594719.1"/>
    </source>
</evidence>
<keyword evidence="9" id="KW-1185">Reference proteome</keyword>
<evidence type="ECO:0000259" key="7">
    <source>
        <dbReference type="Pfam" id="PF01593"/>
    </source>
</evidence>
<evidence type="ECO:0000256" key="5">
    <source>
        <dbReference type="RuleBase" id="RU362075"/>
    </source>
</evidence>
<dbReference type="InterPro" id="IPR036188">
    <property type="entry name" value="FAD/NAD-bd_sf"/>
</dbReference>
<dbReference type="NCBIfam" id="TIGR02734">
    <property type="entry name" value="crtI_fam"/>
    <property type="match status" value="1"/>
</dbReference>
<gene>
    <name evidence="8" type="ORF">I8U20_05170</name>
</gene>
<feature type="compositionally biased region" description="Basic and acidic residues" evidence="6">
    <location>
        <begin position="491"/>
        <end position="508"/>
    </location>
</feature>
<dbReference type="GO" id="GO:0016491">
    <property type="term" value="F:oxidoreductase activity"/>
    <property type="evidence" value="ECO:0007669"/>
    <property type="project" value="UniProtKB-KW"/>
</dbReference>
<evidence type="ECO:0000313" key="9">
    <source>
        <dbReference type="Proteomes" id="UP000633619"/>
    </source>
</evidence>